<name>A0ABN9QXF3_9DINO</name>
<feature type="region of interest" description="Disordered" evidence="1">
    <location>
        <begin position="86"/>
        <end position="106"/>
    </location>
</feature>
<accession>A0ABN9QXF3</accession>
<gene>
    <name evidence="2" type="ORF">PCOR1329_LOCUS14969</name>
</gene>
<organism evidence="2 3">
    <name type="scientific">Prorocentrum cordatum</name>
    <dbReference type="NCBI Taxonomy" id="2364126"/>
    <lineage>
        <taxon>Eukaryota</taxon>
        <taxon>Sar</taxon>
        <taxon>Alveolata</taxon>
        <taxon>Dinophyceae</taxon>
        <taxon>Prorocentrales</taxon>
        <taxon>Prorocentraceae</taxon>
        <taxon>Prorocentrum</taxon>
    </lineage>
</organism>
<evidence type="ECO:0000313" key="2">
    <source>
        <dbReference type="EMBL" id="CAK0809833.1"/>
    </source>
</evidence>
<proteinExistence type="predicted"/>
<protein>
    <submittedName>
        <fullName evidence="2">Uncharacterized protein</fullName>
    </submittedName>
</protein>
<reference evidence="2" key="1">
    <citation type="submission" date="2023-10" db="EMBL/GenBank/DDBJ databases">
        <authorList>
            <person name="Chen Y."/>
            <person name="Shah S."/>
            <person name="Dougan E. K."/>
            <person name="Thang M."/>
            <person name="Chan C."/>
        </authorList>
    </citation>
    <scope>NUCLEOTIDE SEQUENCE [LARGE SCALE GENOMIC DNA]</scope>
</reference>
<evidence type="ECO:0000313" key="3">
    <source>
        <dbReference type="Proteomes" id="UP001189429"/>
    </source>
</evidence>
<sequence>MVLEALADHVSVPSDRLMRLRWLLTWKIDPAEPGGHRAKARLVIRRFQNPDLTTEESYAPTATRTARQAFLQQTAYFKMRVAKGDVKSGFPPGRGTGQRPLRAADG</sequence>
<evidence type="ECO:0000256" key="1">
    <source>
        <dbReference type="SAM" id="MobiDB-lite"/>
    </source>
</evidence>
<dbReference type="Proteomes" id="UP001189429">
    <property type="component" value="Unassembled WGS sequence"/>
</dbReference>
<comment type="caution">
    <text evidence="2">The sequence shown here is derived from an EMBL/GenBank/DDBJ whole genome shotgun (WGS) entry which is preliminary data.</text>
</comment>
<dbReference type="EMBL" id="CAUYUJ010004492">
    <property type="protein sequence ID" value="CAK0809833.1"/>
    <property type="molecule type" value="Genomic_DNA"/>
</dbReference>
<keyword evidence="3" id="KW-1185">Reference proteome</keyword>